<organism evidence="1 2">
    <name type="scientific">Acetobacter senegalensis</name>
    <dbReference type="NCBI Taxonomy" id="446692"/>
    <lineage>
        <taxon>Bacteria</taxon>
        <taxon>Pseudomonadati</taxon>
        <taxon>Pseudomonadota</taxon>
        <taxon>Alphaproteobacteria</taxon>
        <taxon>Acetobacterales</taxon>
        <taxon>Acetobacteraceae</taxon>
        <taxon>Acetobacter</taxon>
    </lineage>
</organism>
<proteinExistence type="predicted"/>
<accession>A0A252EH41</accession>
<protein>
    <submittedName>
        <fullName evidence="1">Uncharacterized protein</fullName>
    </submittedName>
</protein>
<evidence type="ECO:0000313" key="2">
    <source>
        <dbReference type="Proteomes" id="UP000195072"/>
    </source>
</evidence>
<dbReference type="EMBL" id="JOOZ01000053">
    <property type="protein sequence ID" value="OUL65820.1"/>
    <property type="molecule type" value="Genomic_DNA"/>
</dbReference>
<dbReference type="Proteomes" id="UP000195072">
    <property type="component" value="Unassembled WGS sequence"/>
</dbReference>
<dbReference type="AlphaFoldDB" id="A0A252EH41"/>
<comment type="caution">
    <text evidence="1">The sequence shown here is derived from an EMBL/GenBank/DDBJ whole genome shotgun (WGS) entry which is preliminary data.</text>
</comment>
<evidence type="ECO:0000313" key="1">
    <source>
        <dbReference type="EMBL" id="OUL65820.1"/>
    </source>
</evidence>
<name>A0A252EH41_9PROT</name>
<reference evidence="1 2" key="1">
    <citation type="submission" date="2014-06" db="EMBL/GenBank/DDBJ databases">
        <authorList>
            <person name="Ju J."/>
            <person name="Zhang J."/>
        </authorList>
    </citation>
    <scope>NUCLEOTIDE SEQUENCE [LARGE SCALE GENOMIC DNA]</scope>
    <source>
        <strain evidence="1">DmL_050</strain>
    </source>
</reference>
<sequence>MKQSINTRTSAPILWFGDFVDFGDFENAVADHAVNTPITFKFGVDHMPVEQVRALREFTYGITPFFVGRDIMSHAVENLKYYVDVVKFKNKTRISKITISIGLNFTYEINISEAMRVDTFFVNGVEVEDYKEYFDFIISPDSIFPIINISNRKKNDLLENSLQFSNRLEVSPLYPIFQKALKLLSENINSRISDRNKKIYTSFLLTMMPYSMENIKKSKKVFQTKAWEKFICYILSTKGQKTFQQFEKYNAIFSINIAINSIRSYFSPIMSSVLYIGPARAKSDRYYRYQYLKLTLMGLISQCFLIHYLSQILRNFLIGCRVFSVMV</sequence>
<gene>
    <name evidence="1" type="ORF">HK16_14010</name>
</gene>